<protein>
    <submittedName>
        <fullName evidence="2">Uncharacterized protein</fullName>
    </submittedName>
</protein>
<feature type="transmembrane region" description="Helical" evidence="1">
    <location>
        <begin position="285"/>
        <end position="307"/>
    </location>
</feature>
<keyword evidence="1" id="KW-0472">Membrane</keyword>
<comment type="caution">
    <text evidence="2">The sequence shown here is derived from an EMBL/GenBank/DDBJ whole genome shotgun (WGS) entry which is preliminary data.</text>
</comment>
<dbReference type="AlphaFoldDB" id="A0A562L281"/>
<evidence type="ECO:0000313" key="3">
    <source>
        <dbReference type="Proteomes" id="UP000315167"/>
    </source>
</evidence>
<proteinExistence type="predicted"/>
<feature type="transmembrane region" description="Helical" evidence="1">
    <location>
        <begin position="204"/>
        <end position="225"/>
    </location>
</feature>
<organism evidence="2 3">
    <name type="scientific">Luteimonas cucumeris</name>
    <dbReference type="NCBI Taxonomy" id="985012"/>
    <lineage>
        <taxon>Bacteria</taxon>
        <taxon>Pseudomonadati</taxon>
        <taxon>Pseudomonadota</taxon>
        <taxon>Gammaproteobacteria</taxon>
        <taxon>Lysobacterales</taxon>
        <taxon>Lysobacteraceae</taxon>
        <taxon>Luteimonas</taxon>
    </lineage>
</organism>
<evidence type="ECO:0000256" key="1">
    <source>
        <dbReference type="SAM" id="Phobius"/>
    </source>
</evidence>
<feature type="transmembrane region" description="Helical" evidence="1">
    <location>
        <begin position="86"/>
        <end position="105"/>
    </location>
</feature>
<feature type="transmembrane region" description="Helical" evidence="1">
    <location>
        <begin position="26"/>
        <end position="44"/>
    </location>
</feature>
<gene>
    <name evidence="2" type="ORF">IP90_02330</name>
</gene>
<keyword evidence="1" id="KW-1133">Transmembrane helix</keyword>
<name>A0A562L281_9GAMM</name>
<evidence type="ECO:0000313" key="2">
    <source>
        <dbReference type="EMBL" id="TWI01770.1"/>
    </source>
</evidence>
<dbReference type="EMBL" id="VLKN01000005">
    <property type="protein sequence ID" value="TWI01770.1"/>
    <property type="molecule type" value="Genomic_DNA"/>
</dbReference>
<feature type="transmembrane region" description="Helical" evidence="1">
    <location>
        <begin position="159"/>
        <end position="192"/>
    </location>
</feature>
<feature type="transmembrane region" description="Helical" evidence="1">
    <location>
        <begin position="347"/>
        <end position="368"/>
    </location>
</feature>
<dbReference type="RefSeq" id="WP_144899818.1">
    <property type="nucleotide sequence ID" value="NZ_VLKN01000005.1"/>
</dbReference>
<feature type="transmembrane region" description="Helical" evidence="1">
    <location>
        <begin position="319"/>
        <end position="341"/>
    </location>
</feature>
<accession>A0A562L281</accession>
<dbReference type="Proteomes" id="UP000315167">
    <property type="component" value="Unassembled WGS sequence"/>
</dbReference>
<sequence length="390" mass="42456">MIAVLDHRTTAYPSTSASAGAPLRRTVVLAIFAAWTLFSVYVYSRYSQLGDAQAYLTGEYGEYAQGRTLLITRVASGLRAMLGADLLVHLAFSMFAASGVCYLIAQGDIRGRYRWPLLAILLNPNFGVWASVTGRESIFVGLLAYFMGAVLGHHRRHRIAHVLIAPLCVAGMIYIRAPFGIGIALFYLVYLLYAWGPRLRLSIGVQAVFFLALATLALAFAWPYIDGYISNEILPLAQSYFTVASTTTRTWVDLHTAGDLLAGLWWILPLSLIGPTPAEVLARPVMLPFLLAGLVVFGLLLHSIYVAMFKAPRGPTRGILLLGWLPAMLVILVSYAPFGIYNPGSGIRYASCFLLFVIFPALLVRAAAHAGTTTRDTGDGSISRTTMRAS</sequence>
<reference evidence="2 3" key="1">
    <citation type="journal article" date="2015" name="Stand. Genomic Sci.">
        <title>Genomic Encyclopedia of Bacterial and Archaeal Type Strains, Phase III: the genomes of soil and plant-associated and newly described type strains.</title>
        <authorList>
            <person name="Whitman W.B."/>
            <person name="Woyke T."/>
            <person name="Klenk H.P."/>
            <person name="Zhou Y."/>
            <person name="Lilburn T.G."/>
            <person name="Beck B.J."/>
            <person name="De Vos P."/>
            <person name="Vandamme P."/>
            <person name="Eisen J.A."/>
            <person name="Garrity G."/>
            <person name="Hugenholtz P."/>
            <person name="Kyrpides N.C."/>
        </authorList>
    </citation>
    <scope>NUCLEOTIDE SEQUENCE [LARGE SCALE GENOMIC DNA]</scope>
    <source>
        <strain evidence="2 3">CGMCC 1.10821</strain>
    </source>
</reference>
<dbReference type="OrthoDB" id="6057226at2"/>
<keyword evidence="1" id="KW-0812">Transmembrane</keyword>
<keyword evidence="3" id="KW-1185">Reference proteome</keyword>